<keyword evidence="3" id="KW-0862">Zinc</keyword>
<dbReference type="Pfam" id="PF00245">
    <property type="entry name" value="Alk_phosphatase"/>
    <property type="match status" value="1"/>
</dbReference>
<organism evidence="5 6">
    <name type="scientific">Peribacillus frigoritolerans</name>
    <dbReference type="NCBI Taxonomy" id="450367"/>
    <lineage>
        <taxon>Bacteria</taxon>
        <taxon>Bacillati</taxon>
        <taxon>Bacillota</taxon>
        <taxon>Bacilli</taxon>
        <taxon>Bacillales</taxon>
        <taxon>Bacillaceae</taxon>
        <taxon>Peribacillus</taxon>
    </lineage>
</organism>
<proteinExistence type="inferred from homology"/>
<comment type="similarity">
    <text evidence="4">Belongs to the alkaline phosphatase family.</text>
</comment>
<comment type="cofactor">
    <cofactor evidence="3">
        <name>Mg(2+)</name>
        <dbReference type="ChEBI" id="CHEBI:18420"/>
    </cofactor>
    <text evidence="3">Binds 1 Mg(2+) ion.</text>
</comment>
<dbReference type="InterPro" id="IPR017850">
    <property type="entry name" value="Alkaline_phosphatase_core_sf"/>
</dbReference>
<evidence type="ECO:0000313" key="5">
    <source>
        <dbReference type="EMBL" id="MBR8644341.1"/>
    </source>
</evidence>
<evidence type="ECO:0000256" key="1">
    <source>
        <dbReference type="ARBA" id="ARBA00022553"/>
    </source>
</evidence>
<dbReference type="CDD" id="cd16012">
    <property type="entry name" value="ALP"/>
    <property type="match status" value="1"/>
</dbReference>
<comment type="cofactor">
    <cofactor evidence="3">
        <name>Zn(2+)</name>
        <dbReference type="ChEBI" id="CHEBI:29105"/>
    </cofactor>
    <text evidence="3">Binds 2 Zn(2+) ions.</text>
</comment>
<dbReference type="SUPFAM" id="SSF53649">
    <property type="entry name" value="Alkaline phosphatase-like"/>
    <property type="match status" value="1"/>
</dbReference>
<dbReference type="PANTHER" id="PTHR11596:SF5">
    <property type="entry name" value="ALKALINE PHOSPHATASE"/>
    <property type="match status" value="1"/>
</dbReference>
<evidence type="ECO:0000256" key="2">
    <source>
        <dbReference type="PIRSR" id="PIRSR601952-1"/>
    </source>
</evidence>
<keyword evidence="1" id="KW-0597">Phosphoprotein</keyword>
<evidence type="ECO:0000256" key="3">
    <source>
        <dbReference type="PIRSR" id="PIRSR601952-2"/>
    </source>
</evidence>
<dbReference type="PRINTS" id="PR00113">
    <property type="entry name" value="ALKPHPHTASE"/>
</dbReference>
<feature type="binding site" evidence="3">
    <location>
        <position position="5"/>
    </location>
    <ligand>
        <name>Zn(2+)</name>
        <dbReference type="ChEBI" id="CHEBI:29105"/>
        <label>2</label>
    </ligand>
</feature>
<dbReference type="GO" id="GO:0046872">
    <property type="term" value="F:metal ion binding"/>
    <property type="evidence" value="ECO:0007669"/>
    <property type="project" value="UniProtKB-KW"/>
</dbReference>
<keyword evidence="3" id="KW-0460">Magnesium</keyword>
<dbReference type="Proteomes" id="UP000680045">
    <property type="component" value="Unassembled WGS sequence"/>
</dbReference>
<evidence type="ECO:0000256" key="4">
    <source>
        <dbReference type="RuleBase" id="RU003946"/>
    </source>
</evidence>
<feature type="binding site" evidence="3">
    <location>
        <position position="5"/>
    </location>
    <ligand>
        <name>Mg(2+)</name>
        <dbReference type="ChEBI" id="CHEBI:18420"/>
    </ligand>
</feature>
<accession>A0A941J749</accession>
<comment type="caution">
    <text evidence="5">The sequence shown here is derived from an EMBL/GenBank/DDBJ whole genome shotgun (WGS) entry which is preliminary data.</text>
</comment>
<dbReference type="GO" id="GO:0004035">
    <property type="term" value="F:alkaline phosphatase activity"/>
    <property type="evidence" value="ECO:0007669"/>
    <property type="project" value="TreeGrafter"/>
</dbReference>
<evidence type="ECO:0000313" key="6">
    <source>
        <dbReference type="Proteomes" id="UP000680045"/>
    </source>
</evidence>
<dbReference type="EMBL" id="JAGTPW010000007">
    <property type="protein sequence ID" value="MBR8644341.1"/>
    <property type="molecule type" value="Genomic_DNA"/>
</dbReference>
<feature type="active site" description="Phosphoserine intermediate" evidence="2">
    <location>
        <position position="49"/>
    </location>
</feature>
<dbReference type="Gene3D" id="3.40.720.10">
    <property type="entry name" value="Alkaline Phosphatase, subunit A"/>
    <property type="match status" value="1"/>
</dbReference>
<feature type="binding site" evidence="3">
    <location>
        <position position="102"/>
    </location>
    <ligand>
        <name>Mg(2+)</name>
        <dbReference type="ChEBI" id="CHEBI:18420"/>
    </ligand>
</feature>
<dbReference type="SMART" id="SM00098">
    <property type="entry name" value="alkPPc"/>
    <property type="match status" value="1"/>
</dbReference>
<protein>
    <submittedName>
        <fullName evidence="5">Alkaline phosphatase</fullName>
    </submittedName>
</protein>
<reference evidence="5" key="1">
    <citation type="submission" date="2021-04" db="EMBL/GenBank/DDBJ databases">
        <title>Whole genome sequencing of Enterococci isolates from hospitalized patients.</title>
        <authorList>
            <person name="Ogoti B.M."/>
            <person name="Onyambu F.G."/>
        </authorList>
    </citation>
    <scope>NUCLEOTIDE SEQUENCE</scope>
    <source>
        <strain evidence="5">242</strain>
    </source>
</reference>
<gene>
    <name evidence="5" type="ORF">KEH51_05925</name>
</gene>
<keyword evidence="3" id="KW-0479">Metal-binding</keyword>
<dbReference type="AlphaFoldDB" id="A0A941J749"/>
<name>A0A941J749_9BACI</name>
<sequence length="204" mass="21650">MLIGDGMGLGAIEIARQLEYGKTGVLHLEKLEHVALMRTYSANNYVTDSAAGGSAIATGIKTNNESIGVDANGSEVDSVLDAFQNNGKKVGIISTNMVVDATPAAFGASVPNRWTGGANIARQLFDNRIDVILGGGASYFNADKQNGEDLIAKFKQAGYGITTTKEELSSINTPAKLLGLFHPTYMNFKLDKEVLHSQEPSSPK</sequence>
<feature type="binding site" evidence="3">
    <location>
        <position position="100"/>
    </location>
    <ligand>
        <name>Mg(2+)</name>
        <dbReference type="ChEBI" id="CHEBI:18420"/>
    </ligand>
</feature>
<dbReference type="PANTHER" id="PTHR11596">
    <property type="entry name" value="ALKALINE PHOSPHATASE"/>
    <property type="match status" value="1"/>
</dbReference>
<dbReference type="InterPro" id="IPR001952">
    <property type="entry name" value="Alkaline_phosphatase"/>
</dbReference>